<feature type="region of interest" description="Disordered" evidence="1">
    <location>
        <begin position="489"/>
        <end position="576"/>
    </location>
</feature>
<feature type="region of interest" description="Disordered" evidence="1">
    <location>
        <begin position="931"/>
        <end position="955"/>
    </location>
</feature>
<dbReference type="EMBL" id="LSSM01000433">
    <property type="protein sequence ID" value="OMJ28918.1"/>
    <property type="molecule type" value="Genomic_DNA"/>
</dbReference>
<feature type="region of interest" description="Disordered" evidence="1">
    <location>
        <begin position="869"/>
        <end position="904"/>
    </location>
</feature>
<feature type="region of interest" description="Disordered" evidence="1">
    <location>
        <begin position="1118"/>
        <end position="1154"/>
    </location>
</feature>
<proteinExistence type="predicted"/>
<organism evidence="2 3">
    <name type="scientific">Smittium culicis</name>
    <dbReference type="NCBI Taxonomy" id="133412"/>
    <lineage>
        <taxon>Eukaryota</taxon>
        <taxon>Fungi</taxon>
        <taxon>Fungi incertae sedis</taxon>
        <taxon>Zoopagomycota</taxon>
        <taxon>Kickxellomycotina</taxon>
        <taxon>Harpellomycetes</taxon>
        <taxon>Harpellales</taxon>
        <taxon>Legeriomycetaceae</taxon>
        <taxon>Smittium</taxon>
    </lineage>
</organism>
<keyword evidence="3" id="KW-1185">Reference proteome</keyword>
<feature type="region of interest" description="Disordered" evidence="1">
    <location>
        <begin position="827"/>
        <end position="846"/>
    </location>
</feature>
<feature type="region of interest" description="Disordered" evidence="1">
    <location>
        <begin position="1437"/>
        <end position="1462"/>
    </location>
</feature>
<gene>
    <name evidence="2" type="ORF">AYI69_g1591</name>
</gene>
<feature type="compositionally biased region" description="Polar residues" evidence="1">
    <location>
        <begin position="493"/>
        <end position="503"/>
    </location>
</feature>
<feature type="compositionally biased region" description="Low complexity" evidence="1">
    <location>
        <begin position="133"/>
        <end position="145"/>
    </location>
</feature>
<feature type="compositionally biased region" description="Polar residues" evidence="1">
    <location>
        <begin position="945"/>
        <end position="955"/>
    </location>
</feature>
<evidence type="ECO:0000256" key="1">
    <source>
        <dbReference type="SAM" id="MobiDB-lite"/>
    </source>
</evidence>
<protein>
    <submittedName>
        <fullName evidence="2">Uncharacterized protein</fullName>
    </submittedName>
</protein>
<feature type="compositionally biased region" description="Basic and acidic residues" evidence="1">
    <location>
        <begin position="1820"/>
        <end position="1838"/>
    </location>
</feature>
<evidence type="ECO:0000313" key="2">
    <source>
        <dbReference type="EMBL" id="OMJ28918.1"/>
    </source>
</evidence>
<feature type="region of interest" description="Disordered" evidence="1">
    <location>
        <begin position="172"/>
        <end position="206"/>
    </location>
</feature>
<sequence>MSTDPSFDLRGAEKMPKTPSIFSLNFSKLNPKPKNYDEISTNIKFDSNSPNTKQKSKLNSYLSRTFSKIKNKVKKNRPTIDRDTSIASTILESTDQFELIDKPIPRNNSSTPKNYDLDRRHTTFEKKVSNFHSNDNSPSKNSSPSNKDKDTDYPRKDTLIEKQYEFYKHNYSSNNSLDKHSRANSNSNSPSHTQYRTHINKELPPLPELKEKEILQKNNSDNSSQKSSSILNSYKFSSSEKSKVLTDVTPGLNSGLSEQENHKNNDELINKDSQSINWSTKSINSDFIDSVSFNNVVKDPSPDTQTYAFDSNNIENSLNSLKKKPSTSTIKCKIATSKIIQNRKRILDLSSSLNHNNQAKCNISIITSNTTSSYATNPPITPTSSIHSRRSSIARTRSNHSFGHTPENKYCRPTTSYHKKSLPLCLTPDTNLSKDSNFTRKSSLSLAIETHSVRNSLYSPKSYAKTSLPNSKYSPRDFNFHRYDAFSVEPNLPRSNNSLKATPSFTNSSINNSSSSTHTFSQNCHNSPSLKQRNLSHLPQNSNDSKSNTIEFDSPESNSFSLSTTSTPTRNSSIPSSSELVELNLSAVPDCPLPNDNPFPFPSIKLPIDLVPAPEIHASIKDQLINCNLTENESDKLINSTLNSTKNANASSSPKAGINNESSDPIFNSKDLKAINNHSNISNVPIQVSDNDSIPIHPHKHKGSTDIVALNLIPDQQSLHLYETENVNSTMLSEISREIAQNSATDTLKSDFVKSKLLHKDHVQNENCIFDTTQSNRSEPRSATRNDSSYSHISELQNTIAEPGTISTEHPAADLKTEFSSCKAEVTEIEAHDTNPTSSGTRNSTTLSKELYTELDNTNYFIEYSIGNSQPETKKSTNLYSSSKADQKHIAQSSPNEHSNAETSLQLQHADEAFDPSFNAENIVDEIINESISQHSPTDPSSSSKADYSNMTNTTSDITPIYETYNAKEENHPENEFKQPTFSIPLTFESKAIVSVEPQESTALPNNSTNSILSTVIDGNSLLNANIPNNTLTDKTADSRFPELEIKESNHDPVDENSLQNELKDNLSEHSAETPENLSNIVENTYLPKQQTQDPHDKKIYDMFNQPNNVGQAELSPLFSNTDINDNDAPLKDTDSDTTPKKLADYGGKSNNISLLSKKSSNDELENPNFITYYRGSSLKVRKPSNPINKIILKSLADSSFSLSDDLVSSADTSSRLNETADPTIAAKSNHTTSKNEISELVASGSHNIIDSESVEDSNISYNSTNFTSSLNNTGVKVDGANYNNTEISVDDCISFEKSHDTTSNPSDYSGENNKINFDSDNVIVNSDISTLSESEINQDSHGNTITTIDSLHHTIVPNSKYPSHFLENSNPKMIPETSIMEPGNTLDTNDDVVAIIGSANTNITNLKLGSSDSDAIYSPNNDISAHTLNSICPGSSTANSEYDSSVSSVNDGTSNSDNSAAGIHDTLKKSLLTPTKNLTSVPVAVIAKDHVIASGSLASVIKSSDNIIDADIINEKSVTDTTNSDSEGIEINSNCTEASASTTGTDNSISISQLNVSNPEKPDLNVENSIVESKRSYSEVLACNLDLKTVKDDSDCGVKSGDTNNKISSTESNSIVLNSKDSNSFNSLNISDKLHAITSGSNILSINDVENTPIKENSAVLADEGDNKINDEVYKSINPSIDESKALVSKIFSYITNITCAKSENNTDKTKLVLALDDSACIPTAENTISEVSATAMKSSIPINNDSFHTSANAKTEISLPLDNVTSISAAKQVEISEKSNARKSVTITEDIALNTNIESNPDTSEAFEATRSFTQMEESDHTSNEDRKNIIDKHPSDLNSSVDSLNISEKTSFYKFEDFSCKDLNNTDQNIDTHVKSDDHTFEHNLPSKISEFNVSDKNLIKNHICDENKSHYTLTDYKSGSDTCISTENCSTELCEHDSCVSQVSNMDEMFEEGMACVLVEPAESQDSKDFDPSTPNVITGKCTSSGTSISSIDTRKLGNTSRHVRFSSEIQTASMENLPSQNSSESDINIEVQNTAESDNNASSAQEELLEVGCTVICNAGKKTAIRFNGVFKNLVGISKLEGSHNLMCNSRVGIRSLFNRL</sequence>
<feature type="compositionally biased region" description="Low complexity" evidence="1">
    <location>
        <begin position="931"/>
        <end position="944"/>
    </location>
</feature>
<feature type="compositionally biased region" description="Basic and acidic residues" evidence="1">
    <location>
        <begin position="1129"/>
        <end position="1144"/>
    </location>
</feature>
<accession>A0A1R1YPT8</accession>
<evidence type="ECO:0000313" key="3">
    <source>
        <dbReference type="Proteomes" id="UP000187429"/>
    </source>
</evidence>
<dbReference type="Proteomes" id="UP000187429">
    <property type="component" value="Unassembled WGS sequence"/>
</dbReference>
<feature type="region of interest" description="Disordered" evidence="1">
    <location>
        <begin position="128"/>
        <end position="154"/>
    </location>
</feature>
<feature type="region of interest" description="Disordered" evidence="1">
    <location>
        <begin position="769"/>
        <end position="791"/>
    </location>
</feature>
<feature type="compositionally biased region" description="Polar residues" evidence="1">
    <location>
        <begin position="1437"/>
        <end position="1460"/>
    </location>
</feature>
<reference evidence="3" key="1">
    <citation type="submission" date="2017-01" db="EMBL/GenBank/DDBJ databases">
        <authorList>
            <person name="Wang Y."/>
            <person name="White M."/>
            <person name="Kvist S."/>
            <person name="Moncalvo J.-M."/>
        </authorList>
    </citation>
    <scope>NUCLEOTIDE SEQUENCE [LARGE SCALE GENOMIC DNA]</scope>
    <source>
        <strain evidence="3">ID-206-W2</strain>
    </source>
</reference>
<feature type="compositionally biased region" description="Polar residues" evidence="1">
    <location>
        <begin position="183"/>
        <end position="197"/>
    </location>
</feature>
<feature type="compositionally biased region" description="Polar residues" evidence="1">
    <location>
        <begin position="522"/>
        <end position="576"/>
    </location>
</feature>
<dbReference type="OrthoDB" id="10405601at2759"/>
<name>A0A1R1YPT8_9FUNG</name>
<feature type="region of interest" description="Disordered" evidence="1">
    <location>
        <begin position="374"/>
        <end position="413"/>
    </location>
</feature>
<feature type="compositionally biased region" description="Polar residues" evidence="1">
    <location>
        <begin position="834"/>
        <end position="846"/>
    </location>
</feature>
<feature type="region of interest" description="Disordered" evidence="1">
    <location>
        <begin position="1818"/>
        <end position="1844"/>
    </location>
</feature>
<feature type="compositionally biased region" description="Low complexity" evidence="1">
    <location>
        <begin position="504"/>
        <end position="521"/>
    </location>
</feature>
<comment type="caution">
    <text evidence="2">The sequence shown here is derived from an EMBL/GenBank/DDBJ whole genome shotgun (WGS) entry which is preliminary data.</text>
</comment>